<comment type="caution">
    <text evidence="2">The sequence shown here is derived from an EMBL/GenBank/DDBJ whole genome shotgun (WGS) entry which is preliminary data.</text>
</comment>
<accession>A0ABU0CX02</accession>
<dbReference type="InterPro" id="IPR011032">
    <property type="entry name" value="GroES-like_sf"/>
</dbReference>
<reference evidence="2 3" key="1">
    <citation type="submission" date="2023-07" db="EMBL/GenBank/DDBJ databases">
        <title>Genomic Encyclopedia of Type Strains, Phase IV (KMG-IV): sequencing the most valuable type-strain genomes for metagenomic binning, comparative biology and taxonomic classification.</title>
        <authorList>
            <person name="Goeker M."/>
        </authorList>
    </citation>
    <scope>NUCLEOTIDE SEQUENCE [LARGE SCALE GENOMIC DNA]</scope>
    <source>
        <strain evidence="2 3">DSM 17740</strain>
    </source>
</reference>
<name>A0ABU0CX02_9BACI</name>
<evidence type="ECO:0000256" key="1">
    <source>
        <dbReference type="ARBA" id="ARBA00022857"/>
    </source>
</evidence>
<dbReference type="RefSeq" id="WP_307341948.1">
    <property type="nucleotide sequence ID" value="NZ_JAUSUQ010000013.1"/>
</dbReference>
<dbReference type="SUPFAM" id="SSF50129">
    <property type="entry name" value="GroES-like"/>
    <property type="match status" value="1"/>
</dbReference>
<gene>
    <name evidence="2" type="ORF">J2S00_003208</name>
</gene>
<dbReference type="Gene3D" id="3.90.180.10">
    <property type="entry name" value="Medium-chain alcohol dehydrogenases, catalytic domain"/>
    <property type="match status" value="1"/>
</dbReference>
<keyword evidence="3" id="KW-1185">Reference proteome</keyword>
<evidence type="ECO:0000313" key="2">
    <source>
        <dbReference type="EMBL" id="MDQ0340399.1"/>
    </source>
</evidence>
<proteinExistence type="predicted"/>
<evidence type="ECO:0000313" key="3">
    <source>
        <dbReference type="Proteomes" id="UP001232445"/>
    </source>
</evidence>
<dbReference type="InterPro" id="IPR051603">
    <property type="entry name" value="Zinc-ADH_QOR/CCCR"/>
</dbReference>
<keyword evidence="1" id="KW-0521">NADP</keyword>
<dbReference type="EMBL" id="JAUSUQ010000013">
    <property type="protein sequence ID" value="MDQ0340399.1"/>
    <property type="molecule type" value="Genomic_DNA"/>
</dbReference>
<dbReference type="Proteomes" id="UP001232445">
    <property type="component" value="Unassembled WGS sequence"/>
</dbReference>
<sequence length="97" mass="10426">MQAIVHYGAPGWDGLQVMEMEEQRPQAGQVKVRLKAAGLNGLPDHGTFASTVVVPAENVEPKPAYLTWEEAGVLPLAALTAYRALVTRAQVAKGQPY</sequence>
<dbReference type="PANTHER" id="PTHR44154:SF1">
    <property type="entry name" value="QUINONE OXIDOREDUCTASE"/>
    <property type="match status" value="1"/>
</dbReference>
<dbReference type="PANTHER" id="PTHR44154">
    <property type="entry name" value="QUINONE OXIDOREDUCTASE"/>
    <property type="match status" value="1"/>
</dbReference>
<organism evidence="2 3">
    <name type="scientific">Caldalkalibacillus uzonensis</name>
    <dbReference type="NCBI Taxonomy" id="353224"/>
    <lineage>
        <taxon>Bacteria</taxon>
        <taxon>Bacillati</taxon>
        <taxon>Bacillota</taxon>
        <taxon>Bacilli</taxon>
        <taxon>Bacillales</taxon>
        <taxon>Bacillaceae</taxon>
        <taxon>Caldalkalibacillus</taxon>
    </lineage>
</organism>
<protein>
    <submittedName>
        <fullName evidence="2">NADPH:quinone reductase-like Zn-dependent oxidoreductase</fullName>
    </submittedName>
</protein>